<dbReference type="GO" id="GO:0022857">
    <property type="term" value="F:transmembrane transporter activity"/>
    <property type="evidence" value="ECO:0007669"/>
    <property type="project" value="InterPro"/>
</dbReference>
<dbReference type="PROSITE" id="PS50850">
    <property type="entry name" value="MFS"/>
    <property type="match status" value="1"/>
</dbReference>
<evidence type="ECO:0000313" key="3">
    <source>
        <dbReference type="EMBL" id="HHR40289.1"/>
    </source>
</evidence>
<dbReference type="InterPro" id="IPR036259">
    <property type="entry name" value="MFS_trans_sf"/>
</dbReference>
<feature type="transmembrane region" description="Helical" evidence="1">
    <location>
        <begin position="25"/>
        <end position="45"/>
    </location>
</feature>
<dbReference type="InterPro" id="IPR011701">
    <property type="entry name" value="MFS"/>
</dbReference>
<feature type="transmembrane region" description="Helical" evidence="1">
    <location>
        <begin position="114"/>
        <end position="135"/>
    </location>
</feature>
<dbReference type="Gene3D" id="1.20.1250.20">
    <property type="entry name" value="MFS general substrate transporter like domains"/>
    <property type="match status" value="1"/>
</dbReference>
<sequence>MVGVSRFLGVFGQPLGGYLHDKHGFFRMATILTIVNFLSNIYLAIGPFNIVYLAAMTVQAFATAMYFPLIYSYLVKLHGPDASRYLGKMFFIAGIAGPTTAPILAGFLAQNINYTAALLYPTALAFIGVVQVLSLSRKQAKSSAYI</sequence>
<dbReference type="Pfam" id="PF07690">
    <property type="entry name" value="MFS_1"/>
    <property type="match status" value="1"/>
</dbReference>
<protein>
    <submittedName>
        <fullName evidence="3">MFS transporter</fullName>
    </submittedName>
</protein>
<accession>A0A7C5U7I3</accession>
<keyword evidence="1" id="KW-0812">Transmembrane</keyword>
<dbReference type="SUPFAM" id="SSF103473">
    <property type="entry name" value="MFS general substrate transporter"/>
    <property type="match status" value="1"/>
</dbReference>
<comment type="caution">
    <text evidence="3">The sequence shown here is derived from an EMBL/GenBank/DDBJ whole genome shotgun (WGS) entry which is preliminary data.</text>
</comment>
<name>A0A7C5U7I3_CALS0</name>
<reference evidence="3" key="1">
    <citation type="journal article" date="2020" name="mSystems">
        <title>Genome- and Community-Level Interaction Insights into Carbon Utilization and Element Cycling Functions of Hydrothermarchaeota in Hydrothermal Sediment.</title>
        <authorList>
            <person name="Zhou Z."/>
            <person name="Liu Y."/>
            <person name="Xu W."/>
            <person name="Pan J."/>
            <person name="Luo Z.H."/>
            <person name="Li M."/>
        </authorList>
    </citation>
    <scope>NUCLEOTIDE SEQUENCE [LARGE SCALE GENOMIC DNA]</scope>
    <source>
        <strain evidence="3">SpSt-1084</strain>
    </source>
</reference>
<dbReference type="EMBL" id="DRXS01000030">
    <property type="protein sequence ID" value="HHR40289.1"/>
    <property type="molecule type" value="Genomic_DNA"/>
</dbReference>
<feature type="transmembrane region" description="Helical" evidence="1">
    <location>
        <begin position="51"/>
        <end position="74"/>
    </location>
</feature>
<evidence type="ECO:0000256" key="1">
    <source>
        <dbReference type="SAM" id="Phobius"/>
    </source>
</evidence>
<gene>
    <name evidence="3" type="ORF">ENM42_00500</name>
</gene>
<feature type="domain" description="Major facilitator superfamily (MFS) profile" evidence="2">
    <location>
        <begin position="1"/>
        <end position="146"/>
    </location>
</feature>
<evidence type="ECO:0000259" key="2">
    <source>
        <dbReference type="PROSITE" id="PS50850"/>
    </source>
</evidence>
<proteinExistence type="predicted"/>
<keyword evidence="1" id="KW-0472">Membrane</keyword>
<dbReference type="InterPro" id="IPR020846">
    <property type="entry name" value="MFS_dom"/>
</dbReference>
<organism evidence="3">
    <name type="scientific">Caldiarchaeum subterraneum</name>
    <dbReference type="NCBI Taxonomy" id="311458"/>
    <lineage>
        <taxon>Archaea</taxon>
        <taxon>Nitrososphaerota</taxon>
        <taxon>Candidatus Caldarchaeales</taxon>
        <taxon>Candidatus Caldarchaeaceae</taxon>
        <taxon>Candidatus Caldarchaeum</taxon>
    </lineage>
</organism>
<feature type="transmembrane region" description="Helical" evidence="1">
    <location>
        <begin position="86"/>
        <end position="108"/>
    </location>
</feature>
<dbReference type="AlphaFoldDB" id="A0A7C5U7I3"/>
<keyword evidence="1" id="KW-1133">Transmembrane helix</keyword>